<organism evidence="2 3">
    <name type="scientific">Cutaneotrichosporon oleaginosum</name>
    <dbReference type="NCBI Taxonomy" id="879819"/>
    <lineage>
        <taxon>Eukaryota</taxon>
        <taxon>Fungi</taxon>
        <taxon>Dikarya</taxon>
        <taxon>Basidiomycota</taxon>
        <taxon>Agaricomycotina</taxon>
        <taxon>Tremellomycetes</taxon>
        <taxon>Trichosporonales</taxon>
        <taxon>Trichosporonaceae</taxon>
        <taxon>Cutaneotrichosporon</taxon>
    </lineage>
</organism>
<protein>
    <submittedName>
        <fullName evidence="2">Uncharacterized protein</fullName>
    </submittedName>
</protein>
<proteinExistence type="predicted"/>
<keyword evidence="3" id="KW-1185">Reference proteome</keyword>
<evidence type="ECO:0000313" key="3">
    <source>
        <dbReference type="Proteomes" id="UP000053611"/>
    </source>
</evidence>
<dbReference type="GeneID" id="28980085"/>
<reference evidence="2 3" key="1">
    <citation type="submission" date="2015-03" db="EMBL/GenBank/DDBJ databases">
        <title>Genomics and transcriptomics of the oil-accumulating basidiomycete yeast T. oleaginosus allow insights into substrate utilization and the diverse evolutionary trajectories of mating systems in fungi.</title>
        <authorList>
            <consortium name="DOE Joint Genome Institute"/>
            <person name="Kourist R."/>
            <person name="Kracht O."/>
            <person name="Bracharz F."/>
            <person name="Lipzen A."/>
            <person name="Nolan M."/>
            <person name="Ohm R."/>
            <person name="Grigoriev I."/>
            <person name="Sun S."/>
            <person name="Heitman J."/>
            <person name="Bruck T."/>
            <person name="Nowrousian M."/>
        </authorList>
    </citation>
    <scope>NUCLEOTIDE SEQUENCE [LARGE SCALE GENOMIC DNA]</scope>
    <source>
        <strain evidence="2 3">IBC0246</strain>
    </source>
</reference>
<name>A0A0J1BBY4_9TREE</name>
<gene>
    <name evidence="2" type="ORF">CC85DRAFT_136430</name>
</gene>
<feature type="region of interest" description="Disordered" evidence="1">
    <location>
        <begin position="16"/>
        <end position="40"/>
    </location>
</feature>
<dbReference type="Proteomes" id="UP000053611">
    <property type="component" value="Unassembled WGS sequence"/>
</dbReference>
<accession>A0A0J1BBY4</accession>
<evidence type="ECO:0000256" key="1">
    <source>
        <dbReference type="SAM" id="MobiDB-lite"/>
    </source>
</evidence>
<dbReference type="AlphaFoldDB" id="A0A0J1BBY4"/>
<sequence>MPPIARALARFCPCTQDESPPPTHPCPGRTASPRSWPSAGIKGMRSKLIRGCRVCPGVSACALPQW</sequence>
<dbReference type="EMBL" id="KQ087181">
    <property type="protein sequence ID" value="KLT45519.1"/>
    <property type="molecule type" value="Genomic_DNA"/>
</dbReference>
<dbReference type="RefSeq" id="XP_018282010.1">
    <property type="nucleotide sequence ID" value="XM_018419482.1"/>
</dbReference>
<evidence type="ECO:0000313" key="2">
    <source>
        <dbReference type="EMBL" id="KLT45519.1"/>
    </source>
</evidence>